<dbReference type="Pfam" id="PF21112">
    <property type="entry name" value="CsgH"/>
    <property type="match status" value="1"/>
</dbReference>
<comment type="caution">
    <text evidence="3">The sequence shown here is derived from an EMBL/GenBank/DDBJ whole genome shotgun (WGS) entry which is preliminary data.</text>
</comment>
<dbReference type="EMBL" id="JAVLSF010000032">
    <property type="protein sequence ID" value="MDR9776990.1"/>
    <property type="molecule type" value="Genomic_DNA"/>
</dbReference>
<dbReference type="Proteomes" id="UP001268610">
    <property type="component" value="Unassembled WGS sequence"/>
</dbReference>
<evidence type="ECO:0000259" key="2">
    <source>
        <dbReference type="Pfam" id="PF21112"/>
    </source>
</evidence>
<dbReference type="RefSeq" id="WP_310857366.1">
    <property type="nucleotide sequence ID" value="NZ_JAVLSD010000037.1"/>
</dbReference>
<sequence>MPNSIQYPRRLMAILALVLFPVGAVAAMTTASQSEEAQLYEIKATPGAGMVRLDALVRADKHVSGTYTFHVEKSGDGGSRCRSLEKGVGFGALFSFDQRTRAGGPSVAAGLRAAETITTRPRRSGSVRPRQHGHFRNGGSFVAPRAFGATA</sequence>
<evidence type="ECO:0000256" key="1">
    <source>
        <dbReference type="SAM" id="SignalP"/>
    </source>
</evidence>
<feature type="signal peptide" evidence="1">
    <location>
        <begin position="1"/>
        <end position="26"/>
    </location>
</feature>
<dbReference type="AlphaFoldDB" id="A0AAJ2GW30"/>
<organism evidence="3 4">
    <name type="scientific">Rhizobium hidalgonense</name>
    <dbReference type="NCBI Taxonomy" id="1538159"/>
    <lineage>
        <taxon>Bacteria</taxon>
        <taxon>Pseudomonadati</taxon>
        <taxon>Pseudomonadota</taxon>
        <taxon>Alphaproteobacteria</taxon>
        <taxon>Hyphomicrobiales</taxon>
        <taxon>Rhizobiaceae</taxon>
        <taxon>Rhizobium/Agrobacterium group</taxon>
        <taxon>Rhizobium</taxon>
    </lineage>
</organism>
<evidence type="ECO:0000313" key="4">
    <source>
        <dbReference type="Proteomes" id="UP001268610"/>
    </source>
</evidence>
<feature type="chain" id="PRO_5042478543" evidence="1">
    <location>
        <begin position="27"/>
        <end position="151"/>
    </location>
</feature>
<protein>
    <submittedName>
        <fullName evidence="3">Curli-like amyloid fiber formation chaperone CsgH</fullName>
    </submittedName>
</protein>
<dbReference type="InterPro" id="IPR047726">
    <property type="entry name" value="CsgH_dom"/>
</dbReference>
<dbReference type="Gene3D" id="2.60.40.2420">
    <property type="match status" value="1"/>
</dbReference>
<dbReference type="InterPro" id="IPR053722">
    <property type="entry name" value="Curli_assembly_CsgC/AgfC"/>
</dbReference>
<dbReference type="InterPro" id="IPR048632">
    <property type="entry name" value="CsgH-like"/>
</dbReference>
<name>A0AAJ2GW30_9HYPH</name>
<accession>A0AAJ2GW30</accession>
<gene>
    <name evidence="3" type="primary">csgH</name>
    <name evidence="3" type="ORF">RJJ65_30980</name>
</gene>
<evidence type="ECO:0000313" key="3">
    <source>
        <dbReference type="EMBL" id="MDR9776990.1"/>
    </source>
</evidence>
<proteinExistence type="predicted"/>
<dbReference type="NCBIfam" id="NF041112">
    <property type="entry name" value="chap_CsgH_alph"/>
    <property type="match status" value="1"/>
</dbReference>
<reference evidence="3" key="1">
    <citation type="submission" date="2023-04" db="EMBL/GenBank/DDBJ databases">
        <title>Genomic characterization of faba bean (Vicia faba) microsymbionts in Mexican soils.</title>
        <authorList>
            <person name="Rivera Orduna F.N."/>
            <person name="Guevara-Luna J."/>
            <person name="Yan J."/>
            <person name="Arroyo-Herrera I."/>
            <person name="Li Y."/>
            <person name="Vasquez-Murrieta M.S."/>
            <person name="Wang E.T."/>
        </authorList>
    </citation>
    <scope>NUCLEOTIDE SEQUENCE</scope>
    <source>
        <strain evidence="3">CH26</strain>
    </source>
</reference>
<keyword evidence="1" id="KW-0732">Signal</keyword>
<feature type="domain" description="CsgH-like" evidence="2">
    <location>
        <begin position="41"/>
        <end position="80"/>
    </location>
</feature>